<evidence type="ECO:0000313" key="2">
    <source>
        <dbReference type="Proteomes" id="UP000033047"/>
    </source>
</evidence>
<protein>
    <submittedName>
        <fullName evidence="1">Uncharacterized protein</fullName>
    </submittedName>
</protein>
<name>A0A0F5IQ80_9BACT</name>
<sequence>MQKIYVFLEGKEILTVDRKHLLYSINLKVMLTEELKRYKKKLVEL</sequence>
<dbReference type="PATRIC" id="fig|927665.4.peg.4610"/>
<dbReference type="AlphaFoldDB" id="A0A0F5IQ80"/>
<evidence type="ECO:0000313" key="1">
    <source>
        <dbReference type="EMBL" id="KKB47633.1"/>
    </source>
</evidence>
<reference evidence="1 2" key="1">
    <citation type="submission" date="2013-04" db="EMBL/GenBank/DDBJ databases">
        <title>The Genome Sequence of Parabacteroides goldsteinii DSM 19448.</title>
        <authorList>
            <consortium name="The Broad Institute Genomics Platform"/>
            <person name="Earl A."/>
            <person name="Ward D."/>
            <person name="Feldgarden M."/>
            <person name="Gevers D."/>
            <person name="Martens E."/>
            <person name="Sakamoto M."/>
            <person name="Benno Y."/>
            <person name="Song Y."/>
            <person name="Liu C."/>
            <person name="Lee J."/>
            <person name="Bolanos M."/>
            <person name="Vaisanen M.L."/>
            <person name="Finegold S.M."/>
            <person name="Walker B."/>
            <person name="Young S."/>
            <person name="Zeng Q."/>
            <person name="Gargeya S."/>
            <person name="Fitzgerald M."/>
            <person name="Haas B."/>
            <person name="Abouelleil A."/>
            <person name="Allen A.W."/>
            <person name="Alvarado L."/>
            <person name="Arachchi H.M."/>
            <person name="Berlin A.M."/>
            <person name="Chapman S.B."/>
            <person name="Gainer-Dewar J."/>
            <person name="Goldberg J."/>
            <person name="Griggs A."/>
            <person name="Gujja S."/>
            <person name="Hansen M."/>
            <person name="Howarth C."/>
            <person name="Imamovic A."/>
            <person name="Ireland A."/>
            <person name="Larimer J."/>
            <person name="McCowan C."/>
            <person name="Murphy C."/>
            <person name="Pearson M."/>
            <person name="Poon T.W."/>
            <person name="Priest M."/>
            <person name="Roberts A."/>
            <person name="Saif S."/>
            <person name="Shea T."/>
            <person name="Sisk P."/>
            <person name="Sykes S."/>
            <person name="Wortman J."/>
            <person name="Nusbaum C."/>
            <person name="Birren B."/>
        </authorList>
    </citation>
    <scope>NUCLEOTIDE SEQUENCE [LARGE SCALE GENOMIC DNA]</scope>
    <source>
        <strain evidence="1 2">DSM 19448</strain>
    </source>
</reference>
<dbReference type="Proteomes" id="UP000033047">
    <property type="component" value="Unassembled WGS sequence"/>
</dbReference>
<comment type="caution">
    <text evidence="1">The sequence shown here is derived from an EMBL/GenBank/DDBJ whole genome shotgun (WGS) entry which is preliminary data.</text>
</comment>
<accession>A0A0F5IQ80</accession>
<dbReference type="EMBL" id="AQHV01000025">
    <property type="protein sequence ID" value="KKB47633.1"/>
    <property type="molecule type" value="Genomic_DNA"/>
</dbReference>
<dbReference type="HOGENOM" id="CLU_3293602_0_0_10"/>
<proteinExistence type="predicted"/>
<organism evidence="1 2">
    <name type="scientific">Parabacteroides goldsteinii DSM 19448 = WAL 12034</name>
    <dbReference type="NCBI Taxonomy" id="927665"/>
    <lineage>
        <taxon>Bacteria</taxon>
        <taxon>Pseudomonadati</taxon>
        <taxon>Bacteroidota</taxon>
        <taxon>Bacteroidia</taxon>
        <taxon>Bacteroidales</taxon>
        <taxon>Tannerellaceae</taxon>
        <taxon>Parabacteroides</taxon>
    </lineage>
</organism>
<gene>
    <name evidence="1" type="ORF">HMPREF1535_04490</name>
</gene>
<dbReference type="STRING" id="927665.HMPREF1535_04490"/>